<dbReference type="RefSeq" id="WP_162424082.1">
    <property type="nucleotide sequence ID" value="NZ_WVIE01000017.1"/>
</dbReference>
<accession>A0A8J7Z8V7</accession>
<evidence type="ECO:0000313" key="3">
    <source>
        <dbReference type="Proteomes" id="UP000646053"/>
    </source>
</evidence>
<dbReference type="InterPro" id="IPR005025">
    <property type="entry name" value="FMN_Rdtase-like_dom"/>
</dbReference>
<dbReference type="AlphaFoldDB" id="A0A8J7Z8V7"/>
<dbReference type="EMBL" id="WVIE01000017">
    <property type="protein sequence ID" value="NDJ18553.1"/>
    <property type="molecule type" value="Genomic_DNA"/>
</dbReference>
<dbReference type="PANTHER" id="PTHR30543">
    <property type="entry name" value="CHROMATE REDUCTASE"/>
    <property type="match status" value="1"/>
</dbReference>
<reference evidence="2" key="1">
    <citation type="submission" date="2019-12" db="EMBL/GenBank/DDBJ databases">
        <title>High-Quality draft genome sequences of three cyanobacteria isolated from the limestone walls of the Old Cathedral of Coimbra.</title>
        <authorList>
            <person name="Tiago I."/>
            <person name="Soares F."/>
            <person name="Portugal A."/>
        </authorList>
    </citation>
    <scope>NUCLEOTIDE SEQUENCE</scope>
    <source>
        <strain evidence="2">A</strain>
    </source>
</reference>
<dbReference type="GO" id="GO:0016491">
    <property type="term" value="F:oxidoreductase activity"/>
    <property type="evidence" value="ECO:0007669"/>
    <property type="project" value="InterPro"/>
</dbReference>
<protein>
    <submittedName>
        <fullName evidence="2">NADPH-dependent FMN reductase</fullName>
    </submittedName>
</protein>
<dbReference type="Proteomes" id="UP000646053">
    <property type="component" value="Unassembled WGS sequence"/>
</dbReference>
<comment type="caution">
    <text evidence="2">The sequence shown here is derived from an EMBL/GenBank/DDBJ whole genome shotgun (WGS) entry which is preliminary data.</text>
</comment>
<dbReference type="PANTHER" id="PTHR30543:SF21">
    <property type="entry name" value="NAD(P)H-DEPENDENT FMN REDUCTASE LOT6"/>
    <property type="match status" value="1"/>
</dbReference>
<dbReference type="Pfam" id="PF03358">
    <property type="entry name" value="FMN_red"/>
    <property type="match status" value="1"/>
</dbReference>
<proteinExistence type="predicted"/>
<sequence length="202" mass="21749">MTSTKILAFAGSARRDSFNKKLVKIATEGARGAGAEVTYLDFRDLPLPLYDEDLEEAEGLPANARKLKELMKAHQGFLIACPEYNSSITPLLKNAIDWASRPEPGEPSLVCFKEKVAVLMSASPGGLGGLRGLVHVRSILGNIGVLVLPDQKAIGNAHQAFDENGNLKDESQQATILQLGNKLVTMTAKLSSSIEMSWSIQS</sequence>
<evidence type="ECO:0000313" key="2">
    <source>
        <dbReference type="EMBL" id="NDJ18553.1"/>
    </source>
</evidence>
<dbReference type="Gene3D" id="3.40.50.360">
    <property type="match status" value="1"/>
</dbReference>
<gene>
    <name evidence="2" type="ORF">GS601_14845</name>
</gene>
<dbReference type="GO" id="GO:0010181">
    <property type="term" value="F:FMN binding"/>
    <property type="evidence" value="ECO:0007669"/>
    <property type="project" value="TreeGrafter"/>
</dbReference>
<dbReference type="InterPro" id="IPR050712">
    <property type="entry name" value="NAD(P)H-dep_reductase"/>
</dbReference>
<organism evidence="2 3">
    <name type="scientific">Myxacorys almedinensis A</name>
    <dbReference type="NCBI Taxonomy" id="2690445"/>
    <lineage>
        <taxon>Bacteria</taxon>
        <taxon>Bacillati</taxon>
        <taxon>Cyanobacteriota</taxon>
        <taxon>Cyanophyceae</taxon>
        <taxon>Leptolyngbyales</taxon>
        <taxon>Leptolyngbyaceae</taxon>
        <taxon>Myxacorys</taxon>
        <taxon>Myxacorys almedinensis</taxon>
    </lineage>
</organism>
<feature type="domain" description="NADPH-dependent FMN reductase-like" evidence="1">
    <location>
        <begin position="4"/>
        <end position="159"/>
    </location>
</feature>
<dbReference type="InterPro" id="IPR029039">
    <property type="entry name" value="Flavoprotein-like_sf"/>
</dbReference>
<dbReference type="SUPFAM" id="SSF52218">
    <property type="entry name" value="Flavoproteins"/>
    <property type="match status" value="1"/>
</dbReference>
<name>A0A8J7Z8V7_9CYAN</name>
<evidence type="ECO:0000259" key="1">
    <source>
        <dbReference type="Pfam" id="PF03358"/>
    </source>
</evidence>
<keyword evidence="3" id="KW-1185">Reference proteome</keyword>
<dbReference type="GO" id="GO:0005829">
    <property type="term" value="C:cytosol"/>
    <property type="evidence" value="ECO:0007669"/>
    <property type="project" value="TreeGrafter"/>
</dbReference>